<dbReference type="RefSeq" id="WP_236119241.1">
    <property type="nucleotide sequence ID" value="NZ_JAKGSI010000004.1"/>
</dbReference>
<dbReference type="AlphaFoldDB" id="A0A9X1QU88"/>
<dbReference type="CDD" id="cd00085">
    <property type="entry name" value="HNHc"/>
    <property type="match status" value="1"/>
</dbReference>
<organism evidence="2 3">
    <name type="scientific">Corynebacterium uropygiale</name>
    <dbReference type="NCBI Taxonomy" id="1775911"/>
    <lineage>
        <taxon>Bacteria</taxon>
        <taxon>Bacillati</taxon>
        <taxon>Actinomycetota</taxon>
        <taxon>Actinomycetes</taxon>
        <taxon>Mycobacteriales</taxon>
        <taxon>Corynebacteriaceae</taxon>
        <taxon>Corynebacterium</taxon>
    </lineage>
</organism>
<keyword evidence="2" id="KW-0255">Endonuclease</keyword>
<comment type="caution">
    <text evidence="2">The sequence shown here is derived from an EMBL/GenBank/DDBJ whole genome shotgun (WGS) entry which is preliminary data.</text>
</comment>
<dbReference type="InterPro" id="IPR002711">
    <property type="entry name" value="HNH"/>
</dbReference>
<keyword evidence="3" id="KW-1185">Reference proteome</keyword>
<dbReference type="InterPro" id="IPR003615">
    <property type="entry name" value="HNH_nuc"/>
</dbReference>
<evidence type="ECO:0000313" key="2">
    <source>
        <dbReference type="EMBL" id="MCF4007095.1"/>
    </source>
</evidence>
<reference evidence="2" key="1">
    <citation type="submission" date="2022-01" db="EMBL/GenBank/DDBJ databases">
        <title>Corynebacterium sp. nov isolated from isolated from the feces of the greater white-fronted geese (Anser albifrons) at Poyang Lake, PR China.</title>
        <authorList>
            <person name="Liu Q."/>
        </authorList>
    </citation>
    <scope>NUCLEOTIDE SEQUENCE</scope>
    <source>
        <strain evidence="2">JCM 32435</strain>
    </source>
</reference>
<accession>A0A9X1QU88</accession>
<keyword evidence="2" id="KW-0378">Hydrolase</keyword>
<dbReference type="SMART" id="SM00507">
    <property type="entry name" value="HNHc"/>
    <property type="match status" value="1"/>
</dbReference>
<dbReference type="Gene3D" id="1.10.30.50">
    <property type="match status" value="1"/>
</dbReference>
<dbReference type="GO" id="GO:0004519">
    <property type="term" value="F:endonuclease activity"/>
    <property type="evidence" value="ECO:0007669"/>
    <property type="project" value="UniProtKB-KW"/>
</dbReference>
<gene>
    <name evidence="2" type="ORF">L1O03_07905</name>
</gene>
<proteinExistence type="predicted"/>
<dbReference type="GO" id="GO:0008270">
    <property type="term" value="F:zinc ion binding"/>
    <property type="evidence" value="ECO:0007669"/>
    <property type="project" value="InterPro"/>
</dbReference>
<evidence type="ECO:0000259" key="1">
    <source>
        <dbReference type="SMART" id="SM00507"/>
    </source>
</evidence>
<feature type="domain" description="HNH nuclease" evidence="1">
    <location>
        <begin position="302"/>
        <end position="353"/>
    </location>
</feature>
<protein>
    <submittedName>
        <fullName evidence="2">HNH endonuclease</fullName>
    </submittedName>
</protein>
<dbReference type="EMBL" id="JAKGSI010000004">
    <property type="protein sequence ID" value="MCF4007095.1"/>
    <property type="molecule type" value="Genomic_DNA"/>
</dbReference>
<keyword evidence="2" id="KW-0540">Nuclease</keyword>
<dbReference type="Proteomes" id="UP001139336">
    <property type="component" value="Unassembled WGS sequence"/>
</dbReference>
<evidence type="ECO:0000313" key="3">
    <source>
        <dbReference type="Proteomes" id="UP001139336"/>
    </source>
</evidence>
<dbReference type="GO" id="GO:0003676">
    <property type="term" value="F:nucleic acid binding"/>
    <property type="evidence" value="ECO:0007669"/>
    <property type="project" value="InterPro"/>
</dbReference>
<sequence length="401" mass="45272">MIYIGIFAQLLSHGIELAEEIYELRSSGVDVQSRLTELLPITTAEARRYIRTAEELCGPLPEKERAIRDGTVELCRAKRVDFNRLVMIGIMTRKVPREHRIQREQLRRTLVERAMDYDLTELKNWGDHLTREIRETLPRPRVRPTLHHSAKADADGRKYIKITGPDVLLSRMITTINERAVAMWRKDRSQPMDELKFHALSQLIYQGGTASSPMSEDDHLANPLRSLLHQPAVIITAPELNKEALIDDSEGRKWFATTDGALVSLSEYSTMKLSDYGWAVVIGGDHQILDLQRIHRGFSPAQKAAQTIAQVVCAAPGCSRSAALSDAHHLVPWMKNGPTNMDNLSMLCSCCHRKMGHSADLERTADGRYLWRTLSGKTRMSRLAIEEYNGGSLARVQLAMN</sequence>
<name>A0A9X1QU88_9CORY</name>
<dbReference type="Pfam" id="PF01844">
    <property type="entry name" value="HNH"/>
    <property type="match status" value="1"/>
</dbReference>